<name>A0ACC0PSD7_RHOML</name>
<protein>
    <submittedName>
        <fullName evidence="1">Uncharacterized protein</fullName>
    </submittedName>
</protein>
<gene>
    <name evidence="1" type="ORF">RHMOL_Rhmol02G0195600</name>
</gene>
<organism evidence="1 2">
    <name type="scientific">Rhododendron molle</name>
    <name type="common">Chinese azalea</name>
    <name type="synonym">Azalea mollis</name>
    <dbReference type="NCBI Taxonomy" id="49168"/>
    <lineage>
        <taxon>Eukaryota</taxon>
        <taxon>Viridiplantae</taxon>
        <taxon>Streptophyta</taxon>
        <taxon>Embryophyta</taxon>
        <taxon>Tracheophyta</taxon>
        <taxon>Spermatophyta</taxon>
        <taxon>Magnoliopsida</taxon>
        <taxon>eudicotyledons</taxon>
        <taxon>Gunneridae</taxon>
        <taxon>Pentapetalae</taxon>
        <taxon>asterids</taxon>
        <taxon>Ericales</taxon>
        <taxon>Ericaceae</taxon>
        <taxon>Ericoideae</taxon>
        <taxon>Rhodoreae</taxon>
        <taxon>Rhododendron</taxon>
    </lineage>
</organism>
<accession>A0ACC0PSD7</accession>
<dbReference type="Proteomes" id="UP001062846">
    <property type="component" value="Chromosome 2"/>
</dbReference>
<comment type="caution">
    <text evidence="1">The sequence shown here is derived from an EMBL/GenBank/DDBJ whole genome shotgun (WGS) entry which is preliminary data.</text>
</comment>
<reference evidence="1" key="1">
    <citation type="submission" date="2022-02" db="EMBL/GenBank/DDBJ databases">
        <title>Plant Genome Project.</title>
        <authorList>
            <person name="Zhang R.-G."/>
        </authorList>
    </citation>
    <scope>NUCLEOTIDE SEQUENCE</scope>
    <source>
        <strain evidence="1">AT1</strain>
    </source>
</reference>
<evidence type="ECO:0000313" key="1">
    <source>
        <dbReference type="EMBL" id="KAI8568395.1"/>
    </source>
</evidence>
<proteinExistence type="predicted"/>
<keyword evidence="2" id="KW-1185">Reference proteome</keyword>
<sequence>MMLHFRPSSSIRTSGVSVNGEYVTHLEGKVQEQAQKIQEQAEKIQEQVKGIEAANNKIDDLVEAKEGVEAKEE</sequence>
<evidence type="ECO:0000313" key="2">
    <source>
        <dbReference type="Proteomes" id="UP001062846"/>
    </source>
</evidence>
<dbReference type="EMBL" id="CM046389">
    <property type="protein sequence ID" value="KAI8568395.1"/>
    <property type="molecule type" value="Genomic_DNA"/>
</dbReference>